<dbReference type="InterPro" id="IPR001752">
    <property type="entry name" value="Kinesin_motor_dom"/>
</dbReference>
<dbReference type="GO" id="GO:0008017">
    <property type="term" value="F:microtubule binding"/>
    <property type="evidence" value="ECO:0007669"/>
    <property type="project" value="InterPro"/>
</dbReference>
<dbReference type="CTD" id="24597593"/>
<dbReference type="RefSeq" id="XP_051073958.1">
    <property type="nucleotide sequence ID" value="XM_051217701.1"/>
</dbReference>
<reference evidence="4" key="2">
    <citation type="journal article" date="2019" name="Gigascience">
        <title>High-quality Schistosoma haematobium genome achieved by single-molecule and long-range sequencing.</title>
        <authorList>
            <person name="Stroehlein A.J."/>
            <person name="Korhonen P.K."/>
            <person name="Chong T.M."/>
            <person name="Lim Y.L."/>
            <person name="Chan K.G."/>
            <person name="Webster B."/>
            <person name="Rollinson D."/>
            <person name="Brindley P.J."/>
            <person name="Gasser R.B."/>
            <person name="Young N.D."/>
        </authorList>
    </citation>
    <scope>NUCLEOTIDE SEQUENCE</scope>
</reference>
<dbReference type="GO" id="GO:0007018">
    <property type="term" value="P:microtubule-based movement"/>
    <property type="evidence" value="ECO:0007669"/>
    <property type="project" value="InterPro"/>
</dbReference>
<comment type="caution">
    <text evidence="1">Lacks conserved residue(s) required for the propagation of feature annotation.</text>
</comment>
<evidence type="ECO:0000313" key="4">
    <source>
        <dbReference type="EMBL" id="KAH9594929.1"/>
    </source>
</evidence>
<dbReference type="PANTHER" id="PTHR47117">
    <property type="entry name" value="STAR-RELATED LIPID TRANSFER PROTEIN 9"/>
    <property type="match status" value="1"/>
</dbReference>
<feature type="domain" description="Kinesin motor" evidence="3">
    <location>
        <begin position="1"/>
        <end position="28"/>
    </location>
</feature>
<accession>A0A922LVN2</accession>
<proteinExistence type="inferred from homology"/>
<organism evidence="4 5">
    <name type="scientific">Schistosoma haematobium</name>
    <name type="common">Blood fluke</name>
    <dbReference type="NCBI Taxonomy" id="6185"/>
    <lineage>
        <taxon>Eukaryota</taxon>
        <taxon>Metazoa</taxon>
        <taxon>Spiralia</taxon>
        <taxon>Lophotrochozoa</taxon>
        <taxon>Platyhelminthes</taxon>
        <taxon>Trematoda</taxon>
        <taxon>Digenea</taxon>
        <taxon>Strigeidida</taxon>
        <taxon>Schistosomatoidea</taxon>
        <taxon>Schistosomatidae</taxon>
        <taxon>Schistosoma</taxon>
    </lineage>
</organism>
<protein>
    <recommendedName>
        <fullName evidence="3">Kinesin motor domain-containing protein</fullName>
    </recommendedName>
</protein>
<keyword evidence="5" id="KW-1185">Reference proteome</keyword>
<reference evidence="4" key="1">
    <citation type="journal article" date="2012" name="Nat. Genet.">
        <title>Whole-genome sequence of Schistosoma haematobium.</title>
        <authorList>
            <person name="Young N.D."/>
            <person name="Jex A.R."/>
            <person name="Li B."/>
            <person name="Liu S."/>
            <person name="Yang L."/>
            <person name="Xiong Z."/>
            <person name="Li Y."/>
            <person name="Cantacessi C."/>
            <person name="Hall R.S."/>
            <person name="Xu X."/>
            <person name="Chen F."/>
            <person name="Wu X."/>
            <person name="Zerlotini A."/>
            <person name="Oliveira G."/>
            <person name="Hofmann A."/>
            <person name="Zhang G."/>
            <person name="Fang X."/>
            <person name="Kang Y."/>
            <person name="Campbell B.E."/>
            <person name="Loukas A."/>
            <person name="Ranganathan S."/>
            <person name="Rollinson D."/>
            <person name="Rinaldi G."/>
            <person name="Brindley P.J."/>
            <person name="Yang H."/>
            <person name="Wang J."/>
            <person name="Wang J."/>
            <person name="Gasser R.B."/>
        </authorList>
    </citation>
    <scope>NUCLEOTIDE SEQUENCE</scope>
</reference>
<reference evidence="4" key="4">
    <citation type="journal article" date="2022" name="PLoS Pathog.">
        <title>Chromosome-level genome of Schistosoma haematobium underpins genome-wide explorations of molecular variation.</title>
        <authorList>
            <person name="Stroehlein A.J."/>
            <person name="Korhonen P.K."/>
            <person name="Lee V.V."/>
            <person name="Ralph S.A."/>
            <person name="Mentink-Kane M."/>
            <person name="You H."/>
            <person name="McManus D.P."/>
            <person name="Tchuente L.T."/>
            <person name="Stothard J.R."/>
            <person name="Kaur P."/>
            <person name="Dudchenko O."/>
            <person name="Aiden E.L."/>
            <person name="Yang B."/>
            <person name="Yang H."/>
            <person name="Emery A.M."/>
            <person name="Webster B.L."/>
            <person name="Brindley P.J."/>
            <person name="Rollinson D."/>
            <person name="Chang B.C.H."/>
            <person name="Gasser R.B."/>
            <person name="Young N.D."/>
        </authorList>
    </citation>
    <scope>NUCLEOTIDE SEQUENCE</scope>
</reference>
<dbReference type="EMBL" id="AMPZ03000001">
    <property type="protein sequence ID" value="KAH9594929.1"/>
    <property type="molecule type" value="Genomic_DNA"/>
</dbReference>
<feature type="region of interest" description="Disordered" evidence="2">
    <location>
        <begin position="702"/>
        <end position="725"/>
    </location>
</feature>
<gene>
    <name evidence="4" type="ORF">MS3_00009341</name>
</gene>
<evidence type="ECO:0000313" key="5">
    <source>
        <dbReference type="Proteomes" id="UP000471633"/>
    </source>
</evidence>
<dbReference type="InterPro" id="IPR027417">
    <property type="entry name" value="P-loop_NTPase"/>
</dbReference>
<evidence type="ECO:0000256" key="1">
    <source>
        <dbReference type="PROSITE-ProRule" id="PRU00283"/>
    </source>
</evidence>
<sequence>MIATISPSYKHYNETLNTLRYAQQAKLIKNAPKVNEDSCTTYIKQLLNEISTLKQRLYEKDYCTVGRYLDHTKSLYKHKSLLRKSSSESSMQNQAFSNNLNESSDFKELPLQCKSAKYQENNIDILTTSYGKYVQPFKTQNSDDKMIYSQKFNGHDHQHSDQQQHTCQQLYDSLSSLTVDQSTQTIQVEEYEKTCFDYLHRVELLNFFCNRMNRFPSKETMEQHDRCAATIHLTNLPESLLNSGIVSNTSANLHISNYPNLLDRDSVYHKSTANYQDGQNRSNENDETDEMLLKARSMSSGDTGSENYEEKEDTRDHFNFDLSKEPSKIFALKQDFSEGKKAIQKFQSLSVPTSTPKQISKINELRMRRKLFLSKLRNVSYSWRMSAKKRSKFTDKFSKWMNFDSNPKQRIKNTVSKTFEGKNATSMFPCNQYHLTKISKCTNLNSSIKSSELTASLLSSTDLRLTHSPELTKGQNEYDVKNVEHKSHIKLDPSSLTTPNLATTACFSSPSSDKTTISDLQDNSATSEQVVTFNKSHINIQPAQNRKTYEFNDSTDISLNLNDSLEEFDGSDTSFDLTTSIEVNKNDGFYSVQPSDIQRTFNTSLSSPSSIRTEDLSLEEEAHDLKSKNEHFHGKMIIGTSSLTRKEKYEDLLTNIVDKSQASEEECPCTNNSDYNQLVDKEFSTTVHFKANLLNKNKRRESHLSNGYLSPSTGDNEGYTKSSDDNSKIKQYSILKKHSKYSTNVNSHLLTLQQLTTSSCLTAENVQLVMPRITELLQSDVLRSNIELFGRFKTIHSRMQEVISSNNSNSMLLLSLNDRQTIYDGLLAISLVDKETPQTPVLHMWSDSKLTKTLNTLQYARDNLFSSVHKHHTVIDDNNYNSSDIIINPQEFDQIKTTLLEITKIIKTNEKTSFFQDKQYLSDSIEEVINSLEKIDPNISYKRNSQVNSEIVQHLENMISLNYGLIITHGIEAIKQNVEREFPNNRCALKRQTAIDIVTALQLFENEYDNSVTASMTSDNKIQNIPNIDHLKYIHKSIKKQLSTSETDCFVDKNIICQSSDIRLVEEVLTNHFNKINHCLKISLQKEPINLVNTGPKIPQTTHGNIVTRYQNVLTPISEYCTSQTSPYEIDSISNESIVKHNLVSKKQQLNNILNQMNQTIIVRSNEENKGILDNFDNVSVPFGSELPDLSTYTDDTQSKHDENSTFSDPNSSCITMSEQSELEKDLFVDSSVIAPIISYLKSKLLENRVNNLNMINDHYSDHTINDVQQVSNYLVKCLNTNSEKPVRLNSTHINLLNKLFIADQSAYSCILKKQLDLCINLKETTNSEFASENLPIVNEELYFLISNLKDNEDIITNTSFVESLCTAVTKYRLPILPETYPCLSDIINNLNHIKPTFNSSLLYKRKLSDELKQLLEALQIELQSENMINNGSLAKHLFHFPITINPASTLRNDEIFPSRPTIFMQTVISLYILDLFCSLPDEMNKLIYLLSIRRNFRSLVDFCESPSMHCSPVCTKLKSLFKLCILPNESELNDLTVANGTNSVSVTQIINNMLPSIQVTVQATKISNSYQNHMENLLLQIRNKVTSERHYFVNGEMDDITCGILITLTTIFTKGFRINNPHEIATTLGKFTKFYHSLINSKCVKMSEDVSTSILSLISGELHSESLSKRHYRVDQKNLADLNRSIYEAASDCLFELSECKKMRFLNSLVLLGILLSQRRLHYNLTDFASAEANILVGILLLFLSNFHVNLQNTFVNVTKKLAKAIHNINSSLLLYKTSCISLGFPPNFTPVLDAWLVNQKLQIDGVKSLVPYTSSTNQLNHHLETCNITSSEATAEKPLEYKHRKEELLFETFVDHNFYLHVLTLEEILSQSTTGLPCTLKVKPQNCKFFLSCLSGIIASPMLIPTDMGKLTLQIIQEIHSNKIYNGYEMNEETSKKLINYCERLANTLKEKCIKSESWKIVNSSTCQTDDNDEVLDSIQYTINSNILFNVVENKMKPTTWLAMTYKKESLHRVADKCIPSEVSLLNEKDYLGILHNSTTINNFSDQIVLFTHINRLKEILESTDHSEICSLNGENTESLFCMLEFIKTQSDIIKILKKDQDFLSLIKLNVIQNCVNSTPFFLNSKIKIKLQNILQKVCYAQFNNIENTILDHLRGLCLPNDVPFSVQSLNNLILGQVSIMAHSKQLNISTDHIDLLRDYFLSFQHSRNVNGLCKQIVPFTNFLSNIINISDITTLENHNKNILYLKLEEYQEFYNRIRTSKDIGNSTLAYEILFKTIELEHLSRSYSLKIQCIPESLKCSLISLLILGEQFFPLALKVEEQIHLDCIIGQLDDIRNELVDTGKVVRPITVIKVAEHPVMLGKVEPFEGTLLVSSVSSQHPFLNTTASLVPKANILETIEKPCNHQFHERPLSTELNVNENEKEWKIPTIKKMTDKYDSSFTSQTSDNIENSKSKPSENINTATLVHEICSNEQFMNQVTSNEIQKLNDIDVKLTENNFPAKTINTSEILSQDNTIKKEILQNSKFYTSETDSETQDTLDVVSKNSDYLISVISSQQSEDTDEQATIHELFSKSIVKEQDIDIKTASILISTIRSYLKLKPLTTIQITSLFSLLENINSQLEILESVQDVLSFPTIKLSSSDLKPLATISTSIKSQISQETMISCTDLLNYKIIYDIISYRTSIWKTESAIAYSALRGLLPSTTAFSISSSHDLHSSFINSVYDSNYDEKELLILEQRLLHHYYSLEEQESFILTDAEIKSCKLLLRQYESKIKSRILQEIKKALHLVNQSNEYNSEQEESFFKNVYYLFLICLPNLAIDNAEFLQMLINLLVIHRLIYTSKNYAHCLKIIFNSYDVLHFFEKQSCLRHFFEVQSSSLSSSSKHYTILFAKILERFVNSTILNQSLSSIDILLLVSLLQRIQSNIINDVELSFHLKHLITRLLYIFITNQNIFMDKLSKRLLNELCERLKSESIAMRVRISTEGSKSLDIIKKDIKCSQSEHYHSVFRSLETVLFNPIEVLTEPLRAKQIAYIIKNLNSFGYWLLEQPYIAQSIEQSLSTLCDTNLHKNTSSNVAIIFQCIQVMMNHFNKNVIEPSVSQVMNKEDAAALSTSLSWFLSGNLDFLSDIVDNSLEESVFINSPESWTNLMLLQLWYTSIACTHPLCHTSQQAHSIFTSELIKLTRLEVNRLIGFWKPRLDLYSQKQRTISIQRLSVSTECDLTAEMTNQELSNAIQLSLLSGQLNGPRSAWICVNVLDELHNECEHELISISNSEKESLRYALCSNTVVNSCESILNTDIVASLVYLNSFLSKISSLTYSEHPELVPIQPNEAAPFASSIQNILKFTHLDIHTPHSFHPLMETEYHLWISSANLRTSWISNFESRLIDDLKQKALQIIFQNIRIELINLLNEFDEENFIKPNLTQIPIQPINRKSLSQLLRVSLLLNRYPVRHTITMLNHFQYLHDISCSVLPVQTVSYLRYFVSCMLTNQYNHSQHSYSETSVDITSLINSFTIDRLDSILINCFFHEDIFDPNLPQDFIPIIQTSLVYSNTCEELINFLNILPRHCRQNLNTYLYQLFCTNLRKYTDRLLKIIMKGEEYAEPDINANKLIPLWLHFLKYLIPKDVENQNKHSEILSATTMSVDVRPLSSIGVQNERLKQLLAVDLNDLSSSELIQLIIDSDQFNHNLIYSKVYHEDLEFIPYLKYYLCNSLIGKLCSYSHLFIEKSFPQTILNISYGKIAMKLKDNINKIPSNLSLDNDNTKVCSLKINPMESTNEVGERKSDIISDNLTNFSSCEDLLYPMEDVRPEINRLNHLLAINSLQPNEMSAILSSIVILRDASMHLPSNLSEYTRFSLKEEDALNKLQMLIDQKTIVKLDKQLRHTLLLLSQRLGLLALQANKDLLRTGLEIWLSASLDSELIFTKQQVQQIYYALYLAEQINNQEYKSQTDFYDTFDLVEQVILQLKPLVNSKFGAEIKGPHSLCPIVTLFIENAQQLLEQVTYSCKVSTNGISNHSFDRQKTTAENLWKLISCQSPEVIENELSSSIHTQLINSSEDITDAEKSSKQISNKPCKTLKRRPEIDECNILQTRQSYDRSLSYGENDHFQLNSQLSCDSSLSLLALYNEEKRRLSSWEEMTETRLRKACERVENLLGAIPKHVYLQNNSGHTVTQLREEVVLLKSQLHTMIKQKFLKKDNLIYSSDESSVLYKKDQRNYLFDGSLYTQENQSSYQGKLHFDYIQLSERDTRRPKTSVNGRLSSSTCSLKTFPSLSQRINQNYLVSCKPVTPNHVFSSPSNVDKRILQNSFDRLNELIEIRRAIVSGSREELRRLGIHSSLSIPYYKPFTLIRPRDNKSFGLLGSDSHEDWLSSNQRNTDRKRNYTTHLCRSKDEYSRSNQAIEDLENKLGQLEEQILPHRFNGSVVQ</sequence>
<name>A0A922LVN2_SCHHA</name>
<dbReference type="SUPFAM" id="SSF52540">
    <property type="entry name" value="P-loop containing nucleoside triphosphate hydrolases"/>
    <property type="match status" value="1"/>
</dbReference>
<dbReference type="Proteomes" id="UP000471633">
    <property type="component" value="Unassembled WGS sequence"/>
</dbReference>
<reference evidence="4" key="3">
    <citation type="submission" date="2021-06" db="EMBL/GenBank/DDBJ databases">
        <title>Chromosome-level genome assembly for S. haematobium.</title>
        <authorList>
            <person name="Stroehlein A.J."/>
        </authorList>
    </citation>
    <scope>NUCLEOTIDE SEQUENCE</scope>
</reference>
<evidence type="ECO:0000259" key="3">
    <source>
        <dbReference type="PROSITE" id="PS50067"/>
    </source>
</evidence>
<feature type="compositionally biased region" description="Polar residues" evidence="2">
    <location>
        <begin position="704"/>
        <end position="721"/>
    </location>
</feature>
<dbReference type="KEGG" id="shx:MS3_00009341"/>
<dbReference type="PROSITE" id="PS50067">
    <property type="entry name" value="KINESIN_MOTOR_2"/>
    <property type="match status" value="1"/>
</dbReference>
<evidence type="ECO:0000256" key="2">
    <source>
        <dbReference type="SAM" id="MobiDB-lite"/>
    </source>
</evidence>
<comment type="similarity">
    <text evidence="1">Belongs to the TRAFAC class myosin-kinesin ATPase superfamily. Kinesin family.</text>
</comment>
<dbReference type="Gene3D" id="1.20.58.1980">
    <property type="match status" value="1"/>
</dbReference>
<feature type="region of interest" description="Disordered" evidence="2">
    <location>
        <begin position="1187"/>
        <end position="1212"/>
    </location>
</feature>
<dbReference type="GeneID" id="24597593"/>
<dbReference type="GO" id="GO:0005524">
    <property type="term" value="F:ATP binding"/>
    <property type="evidence" value="ECO:0007669"/>
    <property type="project" value="InterPro"/>
</dbReference>
<dbReference type="GO" id="GO:0003777">
    <property type="term" value="F:microtubule motor activity"/>
    <property type="evidence" value="ECO:0007669"/>
    <property type="project" value="InterPro"/>
</dbReference>
<comment type="caution">
    <text evidence="4">The sequence shown here is derived from an EMBL/GenBank/DDBJ whole genome shotgun (WGS) entry which is preliminary data.</text>
</comment>